<name>C1FG17_MICCC</name>
<dbReference type="OrthoDB" id="10255969at2759"/>
<keyword evidence="2" id="KW-0547">Nucleotide-binding</keyword>
<feature type="domain" description="ABC transporter" evidence="5">
    <location>
        <begin position="84"/>
        <end position="322"/>
    </location>
</feature>
<dbReference type="FunCoup" id="C1FG17">
    <property type="interactions" value="306"/>
</dbReference>
<keyword evidence="1" id="KW-0813">Transport</keyword>
<dbReference type="InParanoid" id="C1FG17"/>
<reference evidence="6 7" key="1">
    <citation type="journal article" date="2009" name="Science">
        <title>Green evolution and dynamic adaptations revealed by genomes of the marine picoeukaryotes Micromonas.</title>
        <authorList>
            <person name="Worden A.Z."/>
            <person name="Lee J.H."/>
            <person name="Mock T."/>
            <person name="Rouze P."/>
            <person name="Simmons M.P."/>
            <person name="Aerts A.L."/>
            <person name="Allen A.E."/>
            <person name="Cuvelier M.L."/>
            <person name="Derelle E."/>
            <person name="Everett M.V."/>
            <person name="Foulon E."/>
            <person name="Grimwood J."/>
            <person name="Gundlach H."/>
            <person name="Henrissat B."/>
            <person name="Napoli C."/>
            <person name="McDonald S.M."/>
            <person name="Parker M.S."/>
            <person name="Rombauts S."/>
            <person name="Salamov A."/>
            <person name="Von Dassow P."/>
            <person name="Badger J.H."/>
            <person name="Coutinho P.M."/>
            <person name="Demir E."/>
            <person name="Dubchak I."/>
            <person name="Gentemann C."/>
            <person name="Eikrem W."/>
            <person name="Gready J.E."/>
            <person name="John U."/>
            <person name="Lanier W."/>
            <person name="Lindquist E.A."/>
            <person name="Lucas S."/>
            <person name="Mayer K.F."/>
            <person name="Moreau H."/>
            <person name="Not F."/>
            <person name="Otillar R."/>
            <person name="Panaud O."/>
            <person name="Pangilinan J."/>
            <person name="Paulsen I."/>
            <person name="Piegu B."/>
            <person name="Poliakov A."/>
            <person name="Robbens S."/>
            <person name="Schmutz J."/>
            <person name="Toulza E."/>
            <person name="Wyss T."/>
            <person name="Zelensky A."/>
            <person name="Zhou K."/>
            <person name="Armbrust E.V."/>
            <person name="Bhattacharya D."/>
            <person name="Goodenough U.W."/>
            <person name="Van de Peer Y."/>
            <person name="Grigoriev I.V."/>
        </authorList>
    </citation>
    <scope>NUCLEOTIDE SEQUENCE [LARGE SCALE GENOMIC DNA]</scope>
    <source>
        <strain evidence="7">RCC299 / NOUM17</strain>
    </source>
</reference>
<evidence type="ECO:0000256" key="2">
    <source>
        <dbReference type="ARBA" id="ARBA00022741"/>
    </source>
</evidence>
<feature type="region of interest" description="Disordered" evidence="4">
    <location>
        <begin position="1"/>
        <end position="27"/>
    </location>
</feature>
<evidence type="ECO:0000313" key="7">
    <source>
        <dbReference type="Proteomes" id="UP000002009"/>
    </source>
</evidence>
<dbReference type="InterPro" id="IPR027417">
    <property type="entry name" value="P-loop_NTPase"/>
</dbReference>
<evidence type="ECO:0000259" key="5">
    <source>
        <dbReference type="PROSITE" id="PS50893"/>
    </source>
</evidence>
<organism evidence="6 7">
    <name type="scientific">Micromonas commoda (strain RCC299 / NOUM17 / CCMP2709)</name>
    <name type="common">Picoplanktonic green alga</name>
    <dbReference type="NCBI Taxonomy" id="296587"/>
    <lineage>
        <taxon>Eukaryota</taxon>
        <taxon>Viridiplantae</taxon>
        <taxon>Chlorophyta</taxon>
        <taxon>Mamiellophyceae</taxon>
        <taxon>Mamiellales</taxon>
        <taxon>Mamiellaceae</taxon>
        <taxon>Micromonas</taxon>
    </lineage>
</organism>
<dbReference type="OMA" id="NKYFDQF"/>
<evidence type="ECO:0000256" key="4">
    <source>
        <dbReference type="SAM" id="MobiDB-lite"/>
    </source>
</evidence>
<dbReference type="RefSeq" id="XP_002507921.1">
    <property type="nucleotide sequence ID" value="XM_002507875.1"/>
</dbReference>
<dbReference type="GeneID" id="8245844"/>
<dbReference type="Gene3D" id="3.40.50.300">
    <property type="entry name" value="P-loop containing nucleotide triphosphate hydrolases"/>
    <property type="match status" value="1"/>
</dbReference>
<proteinExistence type="predicted"/>
<accession>C1FG17</accession>
<dbReference type="GO" id="GO:0016887">
    <property type="term" value="F:ATP hydrolysis activity"/>
    <property type="evidence" value="ECO:0007669"/>
    <property type="project" value="InterPro"/>
</dbReference>
<dbReference type="GO" id="GO:0016020">
    <property type="term" value="C:membrane"/>
    <property type="evidence" value="ECO:0007669"/>
    <property type="project" value="InterPro"/>
</dbReference>
<evidence type="ECO:0000256" key="3">
    <source>
        <dbReference type="ARBA" id="ARBA00022840"/>
    </source>
</evidence>
<dbReference type="InterPro" id="IPR003439">
    <property type="entry name" value="ABC_transporter-like_ATP-bd"/>
</dbReference>
<dbReference type="Pfam" id="PF00005">
    <property type="entry name" value="ABC_tran"/>
    <property type="match status" value="1"/>
</dbReference>
<dbReference type="AlphaFoldDB" id="C1FG17"/>
<dbReference type="SMART" id="SM00382">
    <property type="entry name" value="AAA"/>
    <property type="match status" value="1"/>
</dbReference>
<sequence>MNAAAARSTPASCSSRPLGSDRIDRRGRPCAATMFGGRSSSSFTRDVISRAFEERPGRRGSRALRFAVAAEVPRFAREVSRGGLVVDRLAFTPVGSGTEVLREVNLRIPPTGLNLIVGRSGFGKSTLLHLITGLSEPTGGCITFTDQPDFGHMSSAERLARVGLVFQFPERHFLGRDMLSELTFGWPQKPEAFPKRRALALKLQDALQAVGMSNFPLDTPVASLSGGYKRRLALAIQLVRDPYVLCLDEPLAGLDWRARSEVVTLLADLRKERAIVVVSHDVEEISPVTDRAFRMGKGGVLTPAPELALAGGNPFGSAASEFSSF</sequence>
<dbReference type="GO" id="GO:0042626">
    <property type="term" value="F:ATPase-coupled transmembrane transporter activity"/>
    <property type="evidence" value="ECO:0007669"/>
    <property type="project" value="TreeGrafter"/>
</dbReference>
<dbReference type="SUPFAM" id="SSF52540">
    <property type="entry name" value="P-loop containing nucleoside triphosphate hydrolases"/>
    <property type="match status" value="1"/>
</dbReference>
<dbReference type="Proteomes" id="UP000002009">
    <property type="component" value="Chromosome 8"/>
</dbReference>
<keyword evidence="7" id="KW-1185">Reference proteome</keyword>
<dbReference type="InterPro" id="IPR015856">
    <property type="entry name" value="ABC_transpr_CbiO/EcfA_su"/>
</dbReference>
<dbReference type="eggNOG" id="KOG0055">
    <property type="taxonomic scope" value="Eukaryota"/>
</dbReference>
<gene>
    <name evidence="6" type="ORF">MICPUN_108776</name>
</gene>
<dbReference type="KEGG" id="mis:MICPUN_108776"/>
<dbReference type="GO" id="GO:0009941">
    <property type="term" value="C:chloroplast envelope"/>
    <property type="evidence" value="ECO:0007669"/>
    <property type="project" value="TreeGrafter"/>
</dbReference>
<dbReference type="PROSITE" id="PS50893">
    <property type="entry name" value="ABC_TRANSPORTER_2"/>
    <property type="match status" value="1"/>
</dbReference>
<evidence type="ECO:0000313" key="6">
    <source>
        <dbReference type="EMBL" id="ACO69179.1"/>
    </source>
</evidence>
<dbReference type="InterPro" id="IPR050095">
    <property type="entry name" value="ECF_ABC_transporter_ATP-bd"/>
</dbReference>
<dbReference type="CDD" id="cd03225">
    <property type="entry name" value="ABC_cobalt_CbiO_domain1"/>
    <property type="match status" value="1"/>
</dbReference>
<dbReference type="PANTHER" id="PTHR43553:SF1">
    <property type="entry name" value="ABC TRANSPORTER I FAMILY MEMBER 11, CHLOROPLASTIC"/>
    <property type="match status" value="1"/>
</dbReference>
<dbReference type="EMBL" id="CP001575">
    <property type="protein sequence ID" value="ACO69179.1"/>
    <property type="molecule type" value="Genomic_DNA"/>
</dbReference>
<keyword evidence="3 6" id="KW-0067">ATP-binding</keyword>
<dbReference type="PANTHER" id="PTHR43553">
    <property type="entry name" value="HEAVY METAL TRANSPORTER"/>
    <property type="match status" value="1"/>
</dbReference>
<dbReference type="STRING" id="296587.C1FG17"/>
<dbReference type="GO" id="GO:0005524">
    <property type="term" value="F:ATP binding"/>
    <property type="evidence" value="ECO:0007669"/>
    <property type="project" value="UniProtKB-KW"/>
</dbReference>
<dbReference type="InterPro" id="IPR003593">
    <property type="entry name" value="AAA+_ATPase"/>
</dbReference>
<evidence type="ECO:0000256" key="1">
    <source>
        <dbReference type="ARBA" id="ARBA00022448"/>
    </source>
</evidence>
<protein>
    <submittedName>
        <fullName evidence="6">ATP-binding cassette superfamily</fullName>
    </submittedName>
</protein>